<protein>
    <submittedName>
        <fullName evidence="1">Uncharacterized protein</fullName>
    </submittedName>
</protein>
<organism evidence="1 2">
    <name type="scientific">Sinorhizobium meliloti CCNWSX0020</name>
    <dbReference type="NCBI Taxonomy" id="1107881"/>
    <lineage>
        <taxon>Bacteria</taxon>
        <taxon>Pseudomonadati</taxon>
        <taxon>Pseudomonadota</taxon>
        <taxon>Alphaproteobacteria</taxon>
        <taxon>Hyphomicrobiales</taxon>
        <taxon>Rhizobiaceae</taxon>
        <taxon>Sinorhizobium/Ensifer group</taxon>
        <taxon>Sinorhizobium</taxon>
    </lineage>
</organism>
<proteinExistence type="predicted"/>
<sequence>MRTLGVCDVSDEPFHEPFQLTAATLGLGEARRDLAELGRTLDFIKVSKREKDESLTAFAADKDEVTASYRRR</sequence>
<evidence type="ECO:0000313" key="2">
    <source>
        <dbReference type="Proteomes" id="UP000004038"/>
    </source>
</evidence>
<dbReference type="EMBL" id="AGVV01000004">
    <property type="protein sequence ID" value="EHK79477.1"/>
    <property type="molecule type" value="Genomic_DNA"/>
</dbReference>
<name>H0FUE6_RHIML</name>
<reference evidence="1 2" key="1">
    <citation type="journal article" date="2012" name="J. Bacteriol.">
        <title>Draft Genome Sequence of Sinorhizobium meliloti CCNWSX0020, a Nitrogen-Fixing Symbiont with Copper Tolerance Capability Isolated from Lead-Zinc Mine Tailings.</title>
        <authorList>
            <person name="Li Z."/>
            <person name="Ma Z."/>
            <person name="Hao X."/>
            <person name="Wei G."/>
        </authorList>
    </citation>
    <scope>NUCLEOTIDE SEQUENCE [LARGE SCALE GENOMIC DNA]</scope>
    <source>
        <strain evidence="1 2">CCNWSX0020</strain>
    </source>
</reference>
<gene>
    <name evidence="1" type="ORF">SM0020_03930</name>
</gene>
<dbReference type="AlphaFoldDB" id="H0FUE6"/>
<accession>H0FUE6</accession>
<evidence type="ECO:0000313" key="1">
    <source>
        <dbReference type="EMBL" id="EHK79477.1"/>
    </source>
</evidence>
<dbReference type="Proteomes" id="UP000004038">
    <property type="component" value="Unassembled WGS sequence"/>
</dbReference>
<dbReference type="PATRIC" id="fig|1107881.3.peg.784"/>